<evidence type="ECO:0000256" key="2">
    <source>
        <dbReference type="ARBA" id="ARBA00022692"/>
    </source>
</evidence>
<organism evidence="7 8">
    <name type="scientific">Haloferula sargassicola</name>
    <dbReference type="NCBI Taxonomy" id="490096"/>
    <lineage>
        <taxon>Bacteria</taxon>
        <taxon>Pseudomonadati</taxon>
        <taxon>Verrucomicrobiota</taxon>
        <taxon>Verrucomicrobiia</taxon>
        <taxon>Verrucomicrobiales</taxon>
        <taxon>Verrucomicrobiaceae</taxon>
        <taxon>Haloferula</taxon>
    </lineage>
</organism>
<keyword evidence="8" id="KW-1185">Reference proteome</keyword>
<comment type="caution">
    <text evidence="7">The sequence shown here is derived from an EMBL/GenBank/DDBJ whole genome shotgun (WGS) entry which is preliminary data.</text>
</comment>
<proteinExistence type="predicted"/>
<dbReference type="InterPro" id="IPR002035">
    <property type="entry name" value="VWF_A"/>
</dbReference>
<dbReference type="SUPFAM" id="SSF53300">
    <property type="entry name" value="vWA-like"/>
    <property type="match status" value="1"/>
</dbReference>
<dbReference type="InterPro" id="IPR050768">
    <property type="entry name" value="UPF0353/GerABKA_families"/>
</dbReference>
<evidence type="ECO:0000313" key="8">
    <source>
        <dbReference type="Proteomes" id="UP001476282"/>
    </source>
</evidence>
<feature type="domain" description="VWFA" evidence="6">
    <location>
        <begin position="98"/>
        <end position="290"/>
    </location>
</feature>
<gene>
    <name evidence="7" type="ORF">Hsar01_03854</name>
</gene>
<feature type="transmembrane region" description="Helical" evidence="5">
    <location>
        <begin position="309"/>
        <end position="330"/>
    </location>
</feature>
<keyword evidence="3 5" id="KW-1133">Transmembrane helix</keyword>
<keyword evidence="1" id="KW-1003">Cell membrane</keyword>
<protein>
    <recommendedName>
        <fullName evidence="6">VWFA domain-containing protein</fullName>
    </recommendedName>
</protein>
<evidence type="ECO:0000256" key="1">
    <source>
        <dbReference type="ARBA" id="ARBA00022475"/>
    </source>
</evidence>
<reference evidence="7 8" key="1">
    <citation type="submission" date="2024-02" db="EMBL/GenBank/DDBJ databases">
        <title>Haloferula sargassicola NBRC 104335.</title>
        <authorList>
            <person name="Ichikawa N."/>
            <person name="Katano-Makiyama Y."/>
            <person name="Hidaka K."/>
        </authorList>
    </citation>
    <scope>NUCLEOTIDE SEQUENCE [LARGE SCALE GENOMIC DNA]</scope>
    <source>
        <strain evidence="7 8">NBRC 104335</strain>
    </source>
</reference>
<dbReference type="PANTHER" id="PTHR22550:SF5">
    <property type="entry name" value="LEUCINE ZIPPER PROTEIN 4"/>
    <property type="match status" value="1"/>
</dbReference>
<accession>A0ABP9UZ05</accession>
<sequence length="336" mass="36594">MNDGMNDFLTHFRFAQPQWLFLFLPCLILLLLRRGRGSESAVRFSYLGILASLGAKVRKTALSIGLPWFLVALVPAILAMARPVWRNTLQSKSASGIDIVVALDVSLSMSIDDFFYQGMPLKRLDAAKGVVKDFIEGRPDDRIGLVIYSGQPYISGPITLDHEWLLEKLAEVRLEILEEQGTAIGSAIAASASKLDARDSKSKIIVLITDGASNSGKLSPLEAAGHAKTLGIKIYTVAIGTKEGRVSRGIQKFPRQEFDLPTLKEIAALTGGEHYWAQNLAELADTFQTIDRLEKSEAKSHIIVEDTELYPGFAAVSFLLVLFGALGMALSPPPAP</sequence>
<keyword evidence="2 5" id="KW-0812">Transmembrane</keyword>
<dbReference type="Pfam" id="PF00092">
    <property type="entry name" value="VWA"/>
    <property type="match status" value="1"/>
</dbReference>
<evidence type="ECO:0000256" key="3">
    <source>
        <dbReference type="ARBA" id="ARBA00022989"/>
    </source>
</evidence>
<dbReference type="PROSITE" id="PS50234">
    <property type="entry name" value="VWFA"/>
    <property type="match status" value="1"/>
</dbReference>
<evidence type="ECO:0000313" key="7">
    <source>
        <dbReference type="EMBL" id="GAA5484609.1"/>
    </source>
</evidence>
<dbReference type="Proteomes" id="UP001476282">
    <property type="component" value="Unassembled WGS sequence"/>
</dbReference>
<name>A0ABP9UZ05_9BACT</name>
<evidence type="ECO:0000256" key="4">
    <source>
        <dbReference type="ARBA" id="ARBA00023136"/>
    </source>
</evidence>
<evidence type="ECO:0000259" key="6">
    <source>
        <dbReference type="PROSITE" id="PS50234"/>
    </source>
</evidence>
<dbReference type="PRINTS" id="PR00453">
    <property type="entry name" value="VWFADOMAIN"/>
</dbReference>
<dbReference type="PANTHER" id="PTHR22550">
    <property type="entry name" value="SPORE GERMINATION PROTEIN"/>
    <property type="match status" value="1"/>
</dbReference>
<dbReference type="SMART" id="SM00327">
    <property type="entry name" value="VWA"/>
    <property type="match status" value="1"/>
</dbReference>
<dbReference type="Gene3D" id="3.40.50.410">
    <property type="entry name" value="von Willebrand factor, type A domain"/>
    <property type="match status" value="1"/>
</dbReference>
<evidence type="ECO:0000256" key="5">
    <source>
        <dbReference type="SAM" id="Phobius"/>
    </source>
</evidence>
<dbReference type="InterPro" id="IPR036465">
    <property type="entry name" value="vWFA_dom_sf"/>
</dbReference>
<dbReference type="EMBL" id="BAABRI010000029">
    <property type="protein sequence ID" value="GAA5484609.1"/>
    <property type="molecule type" value="Genomic_DNA"/>
</dbReference>
<keyword evidence="4 5" id="KW-0472">Membrane</keyword>